<keyword evidence="1" id="KW-0812">Transmembrane</keyword>
<dbReference type="Pfam" id="PF11911">
    <property type="entry name" value="DUF3429"/>
    <property type="match status" value="1"/>
</dbReference>
<feature type="transmembrane region" description="Helical" evidence="1">
    <location>
        <begin position="81"/>
        <end position="108"/>
    </location>
</feature>
<dbReference type="RefSeq" id="WP_172111581.1">
    <property type="nucleotide sequence ID" value="NZ_JABFDO010000002.1"/>
</dbReference>
<keyword evidence="1" id="KW-1133">Transmembrane helix</keyword>
<feature type="transmembrane region" description="Helical" evidence="1">
    <location>
        <begin position="12"/>
        <end position="31"/>
    </location>
</feature>
<feature type="transmembrane region" description="Helical" evidence="1">
    <location>
        <begin position="43"/>
        <end position="61"/>
    </location>
</feature>
<comment type="caution">
    <text evidence="2">The sequence shown here is derived from an EMBL/GenBank/DDBJ whole genome shotgun (WGS) entry which is preliminary data.</text>
</comment>
<evidence type="ECO:0000256" key="1">
    <source>
        <dbReference type="SAM" id="Phobius"/>
    </source>
</evidence>
<evidence type="ECO:0000313" key="3">
    <source>
        <dbReference type="Proteomes" id="UP000886476"/>
    </source>
</evidence>
<sequence length="153" mass="15669">MMSGVPSPMRALGLAGLIPFVGLAGLVIAGGETIRTAALHAQIGYGAVIASFLGAIHWGLAVQTPALSTLPRLGWGVTPSLLGWAALLLPPVPALMLLTAALLAALVIDEFSFGGGDRRAWFLKLRRLLSVGAMLSLLVTLIDLVVKGPPGSA</sequence>
<dbReference type="InterPro" id="IPR021836">
    <property type="entry name" value="DUF3429"/>
</dbReference>
<organism evidence="2 3">
    <name type="scientific">Bradyrhizobium aeschynomenes</name>
    <dbReference type="NCBI Taxonomy" id="2734909"/>
    <lineage>
        <taxon>Bacteria</taxon>
        <taxon>Pseudomonadati</taxon>
        <taxon>Pseudomonadota</taxon>
        <taxon>Alphaproteobacteria</taxon>
        <taxon>Hyphomicrobiales</taxon>
        <taxon>Nitrobacteraceae</taxon>
        <taxon>Bradyrhizobium</taxon>
    </lineage>
</organism>
<dbReference type="PANTHER" id="PTHR15887:SF1">
    <property type="entry name" value="TRANSMEMBRANE PROTEIN 69"/>
    <property type="match status" value="1"/>
</dbReference>
<name>A0ABX2CGB7_9BRAD</name>
<feature type="transmembrane region" description="Helical" evidence="1">
    <location>
        <begin position="128"/>
        <end position="146"/>
    </location>
</feature>
<dbReference type="Proteomes" id="UP000886476">
    <property type="component" value="Unassembled WGS sequence"/>
</dbReference>
<gene>
    <name evidence="2" type="ORF">HL667_16040</name>
</gene>
<reference evidence="2" key="1">
    <citation type="submission" date="2020-05" db="EMBL/GenBank/DDBJ databases">
        <title>Nod-independent and nitrogen-fixing Bradyrhizobium aeschynomene sp. nov. isolated from nodules of Aeschynomene indica.</title>
        <authorList>
            <person name="Zhang Z."/>
        </authorList>
    </citation>
    <scope>NUCLEOTIDE SEQUENCE</scope>
    <source>
        <strain evidence="2">83012</strain>
    </source>
</reference>
<evidence type="ECO:0000313" key="2">
    <source>
        <dbReference type="EMBL" id="NPU66515.1"/>
    </source>
</evidence>
<keyword evidence="3" id="KW-1185">Reference proteome</keyword>
<protein>
    <submittedName>
        <fullName evidence="2">DUF3429 domain-containing protein</fullName>
    </submittedName>
</protein>
<accession>A0ABX2CGB7</accession>
<proteinExistence type="predicted"/>
<dbReference type="EMBL" id="JABFDN010000004">
    <property type="protein sequence ID" value="NPU66515.1"/>
    <property type="molecule type" value="Genomic_DNA"/>
</dbReference>
<keyword evidence="1" id="KW-0472">Membrane</keyword>
<dbReference type="PANTHER" id="PTHR15887">
    <property type="entry name" value="TRANSMEMBRANE PROTEIN 69"/>
    <property type="match status" value="1"/>
</dbReference>